<dbReference type="InterPro" id="IPR000182">
    <property type="entry name" value="GNAT_dom"/>
</dbReference>
<dbReference type="InterPro" id="IPR020476">
    <property type="entry name" value="Nudix_hydrolase"/>
</dbReference>
<dbReference type="SUPFAM" id="SSF55729">
    <property type="entry name" value="Acyl-CoA N-acyltransferases (Nat)"/>
    <property type="match status" value="1"/>
</dbReference>
<comment type="similarity">
    <text evidence="4">Belongs to the Nudix hydrolase family.</text>
</comment>
<evidence type="ECO:0000256" key="4">
    <source>
        <dbReference type="RuleBase" id="RU003476"/>
    </source>
</evidence>
<dbReference type="AlphaFoldDB" id="A0A7Y0FFX1"/>
<keyword evidence="8" id="KW-1185">Reference proteome</keyword>
<dbReference type="InterPro" id="IPR015797">
    <property type="entry name" value="NUDIX_hydrolase-like_dom_sf"/>
</dbReference>
<comment type="caution">
    <text evidence="7">The sequence shown here is derived from an EMBL/GenBank/DDBJ whole genome shotgun (WGS) entry which is preliminary data.</text>
</comment>
<dbReference type="RefSeq" id="WP_169500769.1">
    <property type="nucleotide sequence ID" value="NZ_JABBFZ010000023.1"/>
</dbReference>
<keyword evidence="7" id="KW-0808">Transferase</keyword>
<keyword evidence="2 4" id="KW-0378">Hydrolase</keyword>
<dbReference type="GO" id="GO:0016787">
    <property type="term" value="F:hydrolase activity"/>
    <property type="evidence" value="ECO:0007669"/>
    <property type="project" value="UniProtKB-KW"/>
</dbReference>
<gene>
    <name evidence="7" type="ORF">HHL14_27575</name>
</gene>
<dbReference type="InterPro" id="IPR016181">
    <property type="entry name" value="Acyl_CoA_acyltransferase"/>
</dbReference>
<dbReference type="PROSITE" id="PS00893">
    <property type="entry name" value="NUDIX_BOX"/>
    <property type="match status" value="1"/>
</dbReference>
<dbReference type="PROSITE" id="PS51462">
    <property type="entry name" value="NUDIX"/>
    <property type="match status" value="1"/>
</dbReference>
<reference evidence="7 8" key="1">
    <citation type="submission" date="2020-04" db="EMBL/GenBank/DDBJ databases">
        <title>Paraburkholderia sp. G-4-1-8 isolated from soil.</title>
        <authorList>
            <person name="Dahal R.H."/>
        </authorList>
    </citation>
    <scope>NUCLEOTIDE SEQUENCE [LARGE SCALE GENOMIC DNA]</scope>
    <source>
        <strain evidence="7 8">G-4-1-8</strain>
    </source>
</reference>
<evidence type="ECO:0000259" key="6">
    <source>
        <dbReference type="PROSITE" id="PS51462"/>
    </source>
</evidence>
<name>A0A7Y0FFX1_9BURK</name>
<evidence type="ECO:0000256" key="1">
    <source>
        <dbReference type="ARBA" id="ARBA00001946"/>
    </source>
</evidence>
<dbReference type="SUPFAM" id="SSF55811">
    <property type="entry name" value="Nudix"/>
    <property type="match status" value="1"/>
</dbReference>
<feature type="domain" description="Nudix hydrolase" evidence="6">
    <location>
        <begin position="170"/>
        <end position="312"/>
    </location>
</feature>
<keyword evidence="3" id="KW-0460">Magnesium</keyword>
<proteinExistence type="inferred from homology"/>
<organism evidence="7 8">
    <name type="scientific">Paraburkholderia antibiotica</name>
    <dbReference type="NCBI Taxonomy" id="2728839"/>
    <lineage>
        <taxon>Bacteria</taxon>
        <taxon>Pseudomonadati</taxon>
        <taxon>Pseudomonadota</taxon>
        <taxon>Betaproteobacteria</taxon>
        <taxon>Burkholderiales</taxon>
        <taxon>Burkholderiaceae</taxon>
        <taxon>Paraburkholderia</taxon>
    </lineage>
</organism>
<comment type="cofactor">
    <cofactor evidence="1">
        <name>Mg(2+)</name>
        <dbReference type="ChEBI" id="CHEBI:18420"/>
    </cofactor>
</comment>
<evidence type="ECO:0000313" key="7">
    <source>
        <dbReference type="EMBL" id="NML34577.1"/>
    </source>
</evidence>
<protein>
    <submittedName>
        <fullName evidence="7">GNAT family N-acetyltransferase</fullName>
    </submittedName>
</protein>
<dbReference type="InterPro" id="IPR000086">
    <property type="entry name" value="NUDIX_hydrolase_dom"/>
</dbReference>
<dbReference type="GO" id="GO:0016747">
    <property type="term" value="F:acyltransferase activity, transferring groups other than amino-acyl groups"/>
    <property type="evidence" value="ECO:0007669"/>
    <property type="project" value="InterPro"/>
</dbReference>
<dbReference type="PROSITE" id="PS51186">
    <property type="entry name" value="GNAT"/>
    <property type="match status" value="1"/>
</dbReference>
<dbReference type="CDD" id="cd04685">
    <property type="entry name" value="NUDIX_Hydrolase"/>
    <property type="match status" value="1"/>
</dbReference>
<dbReference type="Pfam" id="PF00583">
    <property type="entry name" value="Acetyltransf_1"/>
    <property type="match status" value="1"/>
</dbReference>
<dbReference type="EMBL" id="JABBFZ010000023">
    <property type="protein sequence ID" value="NML34577.1"/>
    <property type="molecule type" value="Genomic_DNA"/>
</dbReference>
<dbReference type="CDD" id="cd04301">
    <property type="entry name" value="NAT_SF"/>
    <property type="match status" value="1"/>
</dbReference>
<evidence type="ECO:0000313" key="8">
    <source>
        <dbReference type="Proteomes" id="UP000583127"/>
    </source>
</evidence>
<dbReference type="Proteomes" id="UP000583127">
    <property type="component" value="Unassembled WGS sequence"/>
</dbReference>
<dbReference type="Gene3D" id="3.90.79.10">
    <property type="entry name" value="Nucleoside Triphosphate Pyrophosphohydrolase"/>
    <property type="match status" value="1"/>
</dbReference>
<dbReference type="Gene3D" id="3.40.630.30">
    <property type="match status" value="1"/>
</dbReference>
<accession>A0A7Y0FFX1</accession>
<sequence length="324" mass="36748">MTKISVRRAGLPDVPILTQIRNDAHAIKVARGDYAWGKEGDGFSERWVRNNVSEREVYVVELDGTLVGTFSLVLDEDNHWGPQAPIAGYVHGLSVRKGFNGRGLGRDILDWCADRMSGLSRRFVRLDCAVHNVKLCAYYESLGFIRVGLYSEPEPGGYVWSLYEKPVSPLRERLSARLLVTTPKQRVLLFRFMHQSGALAGKSYWATPGGGVERDETFADAAIRELREEAGIRKMQMSDPVARREVRLQLPDGEHVLAVEQYFVVDVDTESISRDSWTAEEREVMADHRWWSREELSGTTETIYPEELVEMLDEAGVFDSERLP</sequence>
<feature type="domain" description="N-acetyltransferase" evidence="5">
    <location>
        <begin position="4"/>
        <end position="165"/>
    </location>
</feature>
<evidence type="ECO:0000259" key="5">
    <source>
        <dbReference type="PROSITE" id="PS51186"/>
    </source>
</evidence>
<dbReference type="PANTHER" id="PTHR43046:SF12">
    <property type="entry name" value="GDP-MANNOSE MANNOSYL HYDROLASE"/>
    <property type="match status" value="1"/>
</dbReference>
<dbReference type="PRINTS" id="PR00502">
    <property type="entry name" value="NUDIXFAMILY"/>
</dbReference>
<dbReference type="Pfam" id="PF00293">
    <property type="entry name" value="NUDIX"/>
    <property type="match status" value="1"/>
</dbReference>
<dbReference type="InterPro" id="IPR020084">
    <property type="entry name" value="NUDIX_hydrolase_CS"/>
</dbReference>
<evidence type="ECO:0000256" key="2">
    <source>
        <dbReference type="ARBA" id="ARBA00022801"/>
    </source>
</evidence>
<dbReference type="PANTHER" id="PTHR43046">
    <property type="entry name" value="GDP-MANNOSE MANNOSYL HYDROLASE"/>
    <property type="match status" value="1"/>
</dbReference>
<evidence type="ECO:0000256" key="3">
    <source>
        <dbReference type="ARBA" id="ARBA00022842"/>
    </source>
</evidence>